<proteinExistence type="predicted"/>
<sequence length="514" mass="54139">MSLDMVGLEIMSQSHNPAEALAARRIQPVRKQGNLLLVTLLLTNTLASELLPLVLETLYPGGPVALVVSVLSLMLFGEVIPQAVCSRHALQVGAFLIGFVKFLRFIMLPVAWPIAATLDAVLGEEIGTVYSRHELSGLIDAHSRNRHGVLTEDETTILKGTLTLSEKTVADVLTPAEDVFCLDVAAVLDRPTMKLCLRKGHSRVPLYEGDRGNIVGLLLLKQLILIDPDDGVPVRALISKKKKAHKVRVSPPLYVSADAALSELLNEFKDGRSHMALVYDDINKPDGERTFLGAVTLEDIVEEILAEEIIDETDRYVDNVSKQPVLERGPDGRLVRHATVLAQQRLSGTGTILLKEIDVQALKSPLAAKVTSALHELYVSSGAGGSAAARSVGSGGSVDAAGTSATTAGGSSVSLTRPGAPSPDEDSSPDAPTSSTRDAAGGGATGGANGSVDDEDGLLLGAKPPPRWLRKEGARLRKRASGRGRAPAGVDATVVGGDVPSAVLGSRVWIQNPG</sequence>
<comment type="caution">
    <text evidence="1">The sequence shown here is derived from an EMBL/GenBank/DDBJ whole genome shotgun (WGS) entry which is preliminary data.</text>
</comment>
<dbReference type="Proteomes" id="UP000798662">
    <property type="component" value="Chromosome 2"/>
</dbReference>
<protein>
    <submittedName>
        <fullName evidence="1">Uncharacterized protein</fullName>
    </submittedName>
</protein>
<dbReference type="EMBL" id="CM020619">
    <property type="protein sequence ID" value="KAK1864906.1"/>
    <property type="molecule type" value="Genomic_DNA"/>
</dbReference>
<evidence type="ECO:0000313" key="1">
    <source>
        <dbReference type="EMBL" id="KAK1864906.1"/>
    </source>
</evidence>
<accession>A0ACC3C579</accession>
<evidence type="ECO:0000313" key="2">
    <source>
        <dbReference type="Proteomes" id="UP000798662"/>
    </source>
</evidence>
<reference evidence="1" key="1">
    <citation type="submission" date="2019-11" db="EMBL/GenBank/DDBJ databases">
        <title>Nori genome reveals adaptations in red seaweeds to the harsh intertidal environment.</title>
        <authorList>
            <person name="Wang D."/>
            <person name="Mao Y."/>
        </authorList>
    </citation>
    <scope>NUCLEOTIDE SEQUENCE</scope>
    <source>
        <tissue evidence="1">Gametophyte</tissue>
    </source>
</reference>
<gene>
    <name evidence="1" type="ORF">I4F81_007442</name>
</gene>
<organism evidence="1 2">
    <name type="scientific">Pyropia yezoensis</name>
    <name type="common">Susabi-nori</name>
    <name type="synonym">Porphyra yezoensis</name>
    <dbReference type="NCBI Taxonomy" id="2788"/>
    <lineage>
        <taxon>Eukaryota</taxon>
        <taxon>Rhodophyta</taxon>
        <taxon>Bangiophyceae</taxon>
        <taxon>Bangiales</taxon>
        <taxon>Bangiaceae</taxon>
        <taxon>Pyropia</taxon>
    </lineage>
</organism>
<keyword evidence="2" id="KW-1185">Reference proteome</keyword>
<name>A0ACC3C579_PYRYE</name>